<dbReference type="InterPro" id="IPR052575">
    <property type="entry name" value="SSU_processome_comp_20"/>
</dbReference>
<dbReference type="InterPro" id="IPR046523">
    <property type="entry name" value="UTP20_dom"/>
</dbReference>
<dbReference type="InterPro" id="IPR011430">
    <property type="entry name" value="UTP20_N"/>
</dbReference>
<evidence type="ECO:0000313" key="5">
    <source>
        <dbReference type="EMBL" id="KAF8901183.1"/>
    </source>
</evidence>
<dbReference type="OrthoDB" id="360653at2759"/>
<dbReference type="PANTHER" id="PTHR17695:SF11">
    <property type="entry name" value="SMALL SUBUNIT PROCESSOME COMPONENT 20 HOMOLOG"/>
    <property type="match status" value="1"/>
</dbReference>
<evidence type="ECO:0000313" key="6">
    <source>
        <dbReference type="Proteomes" id="UP000724874"/>
    </source>
</evidence>
<dbReference type="Gene3D" id="1.25.10.10">
    <property type="entry name" value="Leucine-rich Repeat Variant"/>
    <property type="match status" value="2"/>
</dbReference>
<dbReference type="InterPro" id="IPR057525">
    <property type="entry name" value="UTP20_C"/>
</dbReference>
<proteinExistence type="predicted"/>
<dbReference type="Pfam" id="PF23099">
    <property type="entry name" value="UTP20_C"/>
    <property type="match status" value="1"/>
</dbReference>
<gene>
    <name evidence="5" type="ORF">CPB84DRAFT_1777990</name>
</gene>
<dbReference type="InterPro" id="IPR011989">
    <property type="entry name" value="ARM-like"/>
</dbReference>
<comment type="caution">
    <text evidence="5">The sequence shown here is derived from an EMBL/GenBank/DDBJ whole genome shotgun (WGS) entry which is preliminary data.</text>
</comment>
<feature type="region of interest" description="Disordered" evidence="1">
    <location>
        <begin position="727"/>
        <end position="747"/>
    </location>
</feature>
<evidence type="ECO:0000259" key="4">
    <source>
        <dbReference type="Pfam" id="PF23099"/>
    </source>
</evidence>
<sequence>MELDEPMDVVPQKRFKHQSYNQSLKQVHLPSAFKQSHLAHDVADNESHFHEALDHWRQLNLAPSFLSFAHKADGLSASMPLLLHNWRDIYDLWLEAFHAADDEGLRALLDLLQKMAHDLRTTLSPIYTSLLETLLALLPRAVSPQALTSLLETLSSIFRHLLVPAIDTSLLEETWKTMCSILPKCFGEIQRAVAEVWAGVLRRMKSGSREKAVRLLAENTSTIGDATAWVVVYACKSVSQTLHTCAPSIFTPLISYHLFTASDPKATYTLLRRTLTALIHHVKNAEGFTLVGQVLVERFISLVKEEENMEPLKRMLDVMAVVSGVRQGSRLTDSQKLTLFSDLDNLPVLPGTHAALLRYITSLFIAGEMSLWLGPGLKFFRRTWTFTPSTTTTTPALPQSNFTDTPLSFTLKLHLCLADAGFGGWKFVALPVLFKSVMKPELGLIESERRRLLAGKKLGGGVGGAGDLDIVLRNKIEGLVLGRFGDESWKEGTSDDAVAELDDILTLLPLCISSITPSLISIVDSYIDTNQPSVTISHILGLCMQALAKRDPTEWTTKVNTEKWARRGLEKWSWSHKVLAGLVAVAQASPNTKQIPIHEVYPLLYTPLISHSRPLRLSALRLLDSKLIDPTHDQVEVLKRCLQGEEVALDIQGVRERVLRIGRVGQVVGDEKGADLCARWLISQLKVNLRPLWSPAAAALAALSARFGELVWRLLFDELRKVTGDGEMGEGAGAGIGGRGQEGERMEEGVDDLLDSDPWEEERTWRDPSAHKLRSIVIIWDDPAGERRRRLKEQADDERFDVQSYEHQLLSTLGECHSLAEKHSRDLIPHFLALSGPSTFSSSLPKTKLLAWLTLFSKFANPKALYATDTLRGLYFAYLSHPDRALQNISLACILAYKSPSLMPYEERIRALLDDTRWRDELSLMQLDDIPPTARAEVMEVFIQRKGRGRISSGGGADRRAAVLSTFTGCTDQELGLVVDLMLRPFGWDRTPDEAHERVFQSGGVSVSDKQFAGYLTLLGDVLKQLGSRLKLYWPALLGMAINLTATAQARIDGSLGSKDAAAEGEEPVVEDSELIEVEGADSGPATSTKATRSIRQLGLKRFADFFRIPVLFDFSPYMPAIFDKLITPRLPALDKENTQSPSALLELFHVWTVDGIHIPLLADYNTDTLPRIFDCLVATSVKPSVISRIFDIVDNVLSCSAEDEYTRDNVLKPHVSRLLANIAVLVERTKGVSAIATPIGQRQINILSEIAQYSSDAEQASTLLVLFNPLLRRPVKVVPEKVKLGLVKIIGELMHLIPDLKDNQSQTHTKTYGLISQLFQSLRSRPARLALVATFHRLAAIDPSLAEVANLLEAMNSYSVKRMDEPDFERRIQAFTLLNETLYKSITCSQWMPILQNMLNFIQDPEELSVRNSASYAMRHFIDFVVAGTSAEYEEMFLKVLYPGLKNGLRSKNELVRAEILGVIAYAVTKCENIASLQDMRVLLEGGDEEANFFNNILHVQVHRRSRALRRLADHCEKGHLRSTTIAEIFVPSMAKQLSWGPYYALVQKYIKLSKLKDESERVYIRALVAVLDHFHFPMDDTIAIPEPVDEDAAAEDDEEVDQGPAEQATLTTKEFQKIARIADAVNLRLLPSLLNHLEQHDETTDDNARIPISIGIVTVAKHLSAGTREGQIGRLITILSQILRSKSQETRDLIRESLNRIAVSLGPPYLPVILRELRAALFRGPQLHVLAFAVHSLITHIANGEHAEQFTVLDDCVNDVAHVSAEVIFGESGKDVDSEGFKTKMKEVRTSSSKGLDSFAIISKYITPPKISSLLAPIKAIMHETESAKVMGLVEEVLKRIAAGLNSNKHLVETEFLALCNTLISQNAKFLQQMPSRRKNNVKGDHIVQMKRKVAADVDHYSSNSFRFVTFGLELLNTALKRNRLDFRDSTQLARLEAMVVVVGNTLYSTNAAVLMLGMRCAAGLAKCPLKSVEKSLPVTVRQILDIIKQTGNTESELVLVAFKSLATILRDGPPVQVKEKDLVYLLELLSPDLEEPERQAPVFTLLRAIVARKFVVPEIYDLMQKVSEISVTSQSTQVQELCRGVLLQFLLDYPQGKGRLRNQMTFFAKNLSYIYESGRVSIMELLSAVIVKFQANLIQEYADLLFMALVMVVANDESAKCREMAAQLIKNLWSRLDEERRNVLLSHLHTWAAQTAQPLLTWVSMQVYGFVVDVAQAETGPFVSSILDDITSSLQRSVTITSAAEDEADASQMEVEIEWQLPYHSLTVLSKVLKVFPDLAKQENKVDWTLVVNHLLFPHAWVRTAACRLLGVLFSAVPVAVPQTDLPAEHPLSRVGMQLTARRLAQQLKSEHLDASLGLQVVKNLFYLGKCFYLIPPGDITPIDNDAVEMLENEDADAHQGGNEEKLKNLSNPLPWLFSKLSYQIRSGHIARRNKPTSKVNWSQQSLVGLRWFAAMASHMEAERLEQFLVHILTPVYRLTEEDTIRDSQMEELKTTAIELQDLVQSKVGTTKFANVYNQIRQSVLGVRRERKVARALQVSTNPEAAAKRKMQRNVVKKDSRKRKERSFLEAKGKIKRQRQE</sequence>
<organism evidence="5 6">
    <name type="scientific">Gymnopilus junonius</name>
    <name type="common">Spectacular rustgill mushroom</name>
    <name type="synonym">Gymnopilus spectabilis subsp. junonius</name>
    <dbReference type="NCBI Taxonomy" id="109634"/>
    <lineage>
        <taxon>Eukaryota</taxon>
        <taxon>Fungi</taxon>
        <taxon>Dikarya</taxon>
        <taxon>Basidiomycota</taxon>
        <taxon>Agaricomycotina</taxon>
        <taxon>Agaricomycetes</taxon>
        <taxon>Agaricomycetidae</taxon>
        <taxon>Agaricales</taxon>
        <taxon>Agaricineae</taxon>
        <taxon>Hymenogastraceae</taxon>
        <taxon>Gymnopilus</taxon>
    </lineage>
</organism>
<evidence type="ECO:0000256" key="1">
    <source>
        <dbReference type="SAM" id="MobiDB-lite"/>
    </source>
</evidence>
<dbReference type="PANTHER" id="PTHR17695">
    <property type="entry name" value="SMALL SUBUNIT PROCESSOME COMPONENT 20 HOMOLOG"/>
    <property type="match status" value="1"/>
</dbReference>
<evidence type="ECO:0000259" key="3">
    <source>
        <dbReference type="Pfam" id="PF20416"/>
    </source>
</evidence>
<feature type="compositionally biased region" description="Gly residues" evidence="1">
    <location>
        <begin position="729"/>
        <end position="740"/>
    </location>
</feature>
<accession>A0A9P5NNS6</accession>
<feature type="non-terminal residue" evidence="5">
    <location>
        <position position="1"/>
    </location>
</feature>
<feature type="compositionally biased region" description="Basic and acidic residues" evidence="1">
    <location>
        <begin position="2569"/>
        <end position="2584"/>
    </location>
</feature>
<dbReference type="Pfam" id="PF20416">
    <property type="entry name" value="UTP20"/>
    <property type="match status" value="1"/>
</dbReference>
<protein>
    <submittedName>
        <fullName evidence="5">Armadillo-type protein</fullName>
    </submittedName>
</protein>
<dbReference type="Proteomes" id="UP000724874">
    <property type="component" value="Unassembled WGS sequence"/>
</dbReference>
<keyword evidence="6" id="KW-1185">Reference proteome</keyword>
<dbReference type="GO" id="GO:0030686">
    <property type="term" value="C:90S preribosome"/>
    <property type="evidence" value="ECO:0007669"/>
    <property type="project" value="TreeGrafter"/>
</dbReference>
<dbReference type="EMBL" id="JADNYJ010000043">
    <property type="protein sequence ID" value="KAF8901183.1"/>
    <property type="molecule type" value="Genomic_DNA"/>
</dbReference>
<dbReference type="Pfam" id="PF07539">
    <property type="entry name" value="UTP20_N"/>
    <property type="match status" value="1"/>
</dbReference>
<reference evidence="5" key="1">
    <citation type="submission" date="2020-11" db="EMBL/GenBank/DDBJ databases">
        <authorList>
            <consortium name="DOE Joint Genome Institute"/>
            <person name="Ahrendt S."/>
            <person name="Riley R."/>
            <person name="Andreopoulos W."/>
            <person name="LaButti K."/>
            <person name="Pangilinan J."/>
            <person name="Ruiz-duenas F.J."/>
            <person name="Barrasa J.M."/>
            <person name="Sanchez-Garcia M."/>
            <person name="Camarero S."/>
            <person name="Miyauchi S."/>
            <person name="Serrano A."/>
            <person name="Linde D."/>
            <person name="Babiker R."/>
            <person name="Drula E."/>
            <person name="Ayuso-Fernandez I."/>
            <person name="Pacheco R."/>
            <person name="Padilla G."/>
            <person name="Ferreira P."/>
            <person name="Barriuso J."/>
            <person name="Kellner H."/>
            <person name="Castanera R."/>
            <person name="Alfaro M."/>
            <person name="Ramirez L."/>
            <person name="Pisabarro A.G."/>
            <person name="Kuo A."/>
            <person name="Tritt A."/>
            <person name="Lipzen A."/>
            <person name="He G."/>
            <person name="Yan M."/>
            <person name="Ng V."/>
            <person name="Cullen D."/>
            <person name="Martin F."/>
            <person name="Rosso M.-N."/>
            <person name="Henrissat B."/>
            <person name="Hibbett D."/>
            <person name="Martinez A.T."/>
            <person name="Grigoriev I.V."/>
        </authorList>
    </citation>
    <scope>NUCLEOTIDE SEQUENCE</scope>
    <source>
        <strain evidence="5">AH 44721</strain>
    </source>
</reference>
<dbReference type="GO" id="GO:0032040">
    <property type="term" value="C:small-subunit processome"/>
    <property type="evidence" value="ECO:0007669"/>
    <property type="project" value="TreeGrafter"/>
</dbReference>
<evidence type="ECO:0000259" key="2">
    <source>
        <dbReference type="Pfam" id="PF07539"/>
    </source>
</evidence>
<name>A0A9P5NNS6_GYMJU</name>
<feature type="region of interest" description="Disordered" evidence="1">
    <location>
        <begin position="2547"/>
        <end position="2584"/>
    </location>
</feature>
<dbReference type="InterPro" id="IPR016024">
    <property type="entry name" value="ARM-type_fold"/>
</dbReference>
<dbReference type="SUPFAM" id="SSF48371">
    <property type="entry name" value="ARM repeat"/>
    <property type="match status" value="2"/>
</dbReference>
<feature type="domain" description="U3 small nucleolar RNA-associated protein 20" evidence="3">
    <location>
        <begin position="1642"/>
        <end position="1866"/>
    </location>
</feature>
<feature type="domain" description="U3 small nucleolar RNA-associated protein 20 N-terminal" evidence="2">
    <location>
        <begin position="846"/>
        <end position="1454"/>
    </location>
</feature>
<feature type="domain" description="U3 small nucleolar RNA-associated protein 20 C-terminal" evidence="4">
    <location>
        <begin position="2304"/>
        <end position="2568"/>
    </location>
</feature>